<organism evidence="1">
    <name type="scientific">Lichtheimia ramosa</name>
    <dbReference type="NCBI Taxonomy" id="688394"/>
    <lineage>
        <taxon>Eukaryota</taxon>
        <taxon>Fungi</taxon>
        <taxon>Fungi incertae sedis</taxon>
        <taxon>Mucoromycota</taxon>
        <taxon>Mucoromycotina</taxon>
        <taxon>Mucoromycetes</taxon>
        <taxon>Mucorales</taxon>
        <taxon>Lichtheimiaceae</taxon>
        <taxon>Lichtheimia</taxon>
    </lineage>
</organism>
<sequence>MRVEKRKTLLELLESRPDSYWWIDILCARSNDFPFDVLGHIFACCTQCVAMIDCDPHIIPQMNAMWDMDPDGKDRPFTEFLDQYEQLNHHIRLLTQCIWWRRVWMWQETVLPQDVLLMAETATHVSSEHMLHVDNLYHFEAKLGRMLYFFMHHGIRPLHAPAPAFKELRASRQFNMDLHCMDLGSLVTLLQVFGQSSRECKYAAHYVYGVLGMFQLDIPPTMTDPNQVWQCFLQKFEHFISDLMRQSLSTNPMDAIPLVTISDRARQFDISTAQNMADVYRDLLIVYDADVQSVFGSSS</sequence>
<dbReference type="AlphaFoldDB" id="A0A077WGL4"/>
<accession>A0A077WGL4</accession>
<name>A0A077WGL4_9FUNG</name>
<protein>
    <recommendedName>
        <fullName evidence="2">Heterokaryon incompatibility domain-containing protein</fullName>
    </recommendedName>
</protein>
<gene>
    <name evidence="1" type="ORF">LRAMOSA09033</name>
</gene>
<reference evidence="1" key="1">
    <citation type="journal article" date="2014" name="Genome Announc.">
        <title>De novo whole-genome sequence and genome annotation of Lichtheimia ramosa.</title>
        <authorList>
            <person name="Linde J."/>
            <person name="Schwartze V."/>
            <person name="Binder U."/>
            <person name="Lass-Florl C."/>
            <person name="Voigt K."/>
            <person name="Horn F."/>
        </authorList>
    </citation>
    <scope>NUCLEOTIDE SEQUENCE</scope>
    <source>
        <strain evidence="1">JMRC FSU:6197</strain>
    </source>
</reference>
<dbReference type="OrthoDB" id="2157530at2759"/>
<evidence type="ECO:0000313" key="1">
    <source>
        <dbReference type="EMBL" id="CDS06505.1"/>
    </source>
</evidence>
<evidence type="ECO:0008006" key="2">
    <source>
        <dbReference type="Google" id="ProtNLM"/>
    </source>
</evidence>
<proteinExistence type="predicted"/>
<dbReference type="EMBL" id="LK023320">
    <property type="protein sequence ID" value="CDS06505.1"/>
    <property type="molecule type" value="Genomic_DNA"/>
</dbReference>